<evidence type="ECO:0000256" key="2">
    <source>
        <dbReference type="ARBA" id="ARBA00004147"/>
    </source>
</evidence>
<evidence type="ECO:0000256" key="5">
    <source>
        <dbReference type="ARBA" id="ARBA00022562"/>
    </source>
</evidence>
<keyword evidence="5" id="KW-1048">Host nucleus</keyword>
<dbReference type="InterPro" id="IPR027417">
    <property type="entry name" value="P-loop_NTPase"/>
</dbReference>
<keyword evidence="16" id="KW-0511">Multifunctional enzyme</keyword>
<keyword evidence="9" id="KW-0540">Nuclease</keyword>
<protein>
    <recommendedName>
        <fullName evidence="4">Replication-associated protein</fullName>
    </recommendedName>
    <alternativeName>
        <fullName evidence="17">ATP-dependent helicase Rep</fullName>
    </alternativeName>
    <alternativeName>
        <fullName evidence="18">RepP</fullName>
    </alternativeName>
</protein>
<evidence type="ECO:0000256" key="11">
    <source>
        <dbReference type="ARBA" id="ARBA00022741"/>
    </source>
</evidence>
<dbReference type="GO" id="GO:0016779">
    <property type="term" value="F:nucleotidyltransferase activity"/>
    <property type="evidence" value="ECO:0007669"/>
    <property type="project" value="UniProtKB-KW"/>
</dbReference>
<organism evidence="21">
    <name type="scientific">Turdus hortulorum CRESS-DNA-virus sp</name>
    <dbReference type="NCBI Taxonomy" id="2815062"/>
    <lineage>
        <taxon>Viruses</taxon>
        <taxon>Monodnaviria</taxon>
        <taxon>Shotokuvirae</taxon>
        <taxon>Cressdnaviricota</taxon>
    </lineage>
</organism>
<name>A0A8A4XBE8_9VIRU</name>
<reference evidence="21" key="1">
    <citation type="submission" date="2020-10" db="EMBL/GenBank/DDBJ databases">
        <title>CRESS DNA virus dark matter in the feces of wild birds.</title>
        <authorList>
            <person name="Yang S."/>
            <person name="Zhang W."/>
        </authorList>
    </citation>
    <scope>NUCLEOTIDE SEQUENCE</scope>
    <source>
        <strain evidence="21">Gbt104cir2</strain>
    </source>
</reference>
<comment type="similarity">
    <text evidence="3">Belongs to the nanoviruses/circoviruses replication-associated protein family.</text>
</comment>
<evidence type="ECO:0000256" key="8">
    <source>
        <dbReference type="ARBA" id="ARBA00022705"/>
    </source>
</evidence>
<keyword evidence="8" id="KW-0235">DNA replication</keyword>
<dbReference type="Gene3D" id="3.40.1310.20">
    <property type="match status" value="1"/>
</dbReference>
<evidence type="ECO:0000256" key="14">
    <source>
        <dbReference type="ARBA" id="ARBA00023124"/>
    </source>
</evidence>
<sequence>MSAPAKSSCLKGKYWCFTSFSGTLLYNDATMEYLIQQEEVSPTTMREHIQGYVVFRNRIKLSGLKKLMSTAHWSMARGTPMENYAYCTKEESRKDGGIREEHGIIPASTSQKQSAGAKRQWNEAFAAAKCGAMDSIPADMRIRYYNTFKAIRTDFQEKPVDFKQPTGVWLYGEPGVGKSLFTKQFEHYVKNHNKWWCGYQNEPVALLDDLEPKTAHALSTHLKHWGDAYAFRGEVKGGSLMLRPSVVLVTSNYSQQEIFGRPVANESDVMDPFHRPLPVSVENGSLLGAIARRYAQFCLPYQLEEAKAHIDMLLQANVMPVAPVYEAPPPDEEGEVGESTDF</sequence>
<evidence type="ECO:0000256" key="3">
    <source>
        <dbReference type="ARBA" id="ARBA00008545"/>
    </source>
</evidence>
<dbReference type="GO" id="GO:0046872">
    <property type="term" value="F:metal ion binding"/>
    <property type="evidence" value="ECO:0007669"/>
    <property type="project" value="UniProtKB-KW"/>
</dbReference>
<dbReference type="GO" id="GO:0016787">
    <property type="term" value="F:hydrolase activity"/>
    <property type="evidence" value="ECO:0007669"/>
    <property type="project" value="UniProtKB-KW"/>
</dbReference>
<keyword evidence="12" id="KW-0255">Endonuclease</keyword>
<keyword evidence="7" id="KW-0548">Nucleotidyltransferase</keyword>
<keyword evidence="11" id="KW-0547">Nucleotide-binding</keyword>
<dbReference type="InterPro" id="IPR049912">
    <property type="entry name" value="CRESS_DNA_REP"/>
</dbReference>
<keyword evidence="13" id="KW-0378">Hydrolase</keyword>
<dbReference type="GO" id="GO:0006260">
    <property type="term" value="P:DNA replication"/>
    <property type="evidence" value="ECO:0007669"/>
    <property type="project" value="UniProtKB-KW"/>
</dbReference>
<dbReference type="GO" id="GO:0003723">
    <property type="term" value="F:RNA binding"/>
    <property type="evidence" value="ECO:0007669"/>
    <property type="project" value="InterPro"/>
</dbReference>
<dbReference type="PROSITE" id="PS52020">
    <property type="entry name" value="CRESS_DNA_REP"/>
    <property type="match status" value="1"/>
</dbReference>
<dbReference type="GO" id="GO:0003677">
    <property type="term" value="F:DNA binding"/>
    <property type="evidence" value="ECO:0007669"/>
    <property type="project" value="UniProtKB-KW"/>
</dbReference>
<evidence type="ECO:0000256" key="12">
    <source>
        <dbReference type="ARBA" id="ARBA00022759"/>
    </source>
</evidence>
<dbReference type="GO" id="GO:0004519">
    <property type="term" value="F:endonuclease activity"/>
    <property type="evidence" value="ECO:0007669"/>
    <property type="project" value="UniProtKB-KW"/>
</dbReference>
<evidence type="ECO:0000256" key="19">
    <source>
        <dbReference type="ARBA" id="ARBA00049360"/>
    </source>
</evidence>
<dbReference type="EMBL" id="MW182795">
    <property type="protein sequence ID" value="QTE03447.1"/>
    <property type="molecule type" value="Genomic_DNA"/>
</dbReference>
<keyword evidence="6" id="KW-0808">Transferase</keyword>
<keyword evidence="14" id="KW-0190">Covalent protein-DNA linkage</keyword>
<keyword evidence="15" id="KW-0238">DNA-binding</keyword>
<evidence type="ECO:0000256" key="9">
    <source>
        <dbReference type="ARBA" id="ARBA00022722"/>
    </source>
</evidence>
<dbReference type="SUPFAM" id="SSF52540">
    <property type="entry name" value="P-loop containing nucleoside triphosphate hydrolases"/>
    <property type="match status" value="1"/>
</dbReference>
<evidence type="ECO:0000256" key="18">
    <source>
        <dbReference type="ARBA" id="ARBA00032243"/>
    </source>
</evidence>
<evidence type="ECO:0000256" key="16">
    <source>
        <dbReference type="ARBA" id="ARBA00023268"/>
    </source>
</evidence>
<evidence type="ECO:0000256" key="17">
    <source>
        <dbReference type="ARBA" id="ARBA00030754"/>
    </source>
</evidence>
<keyword evidence="10" id="KW-0479">Metal-binding</keyword>
<dbReference type="Pfam" id="PF02407">
    <property type="entry name" value="Viral_Rep"/>
    <property type="match status" value="1"/>
</dbReference>
<evidence type="ECO:0000259" key="20">
    <source>
        <dbReference type="PROSITE" id="PS52020"/>
    </source>
</evidence>
<dbReference type="InterPro" id="IPR000605">
    <property type="entry name" value="Helicase_SF3_ssDNA/RNA_vir"/>
</dbReference>
<dbReference type="GO" id="GO:0003724">
    <property type="term" value="F:RNA helicase activity"/>
    <property type="evidence" value="ECO:0007669"/>
    <property type="project" value="InterPro"/>
</dbReference>
<comment type="subcellular location">
    <subcellularLocation>
        <location evidence="2">Host nucleus</location>
    </subcellularLocation>
</comment>
<evidence type="ECO:0000256" key="6">
    <source>
        <dbReference type="ARBA" id="ARBA00022679"/>
    </source>
</evidence>
<evidence type="ECO:0000256" key="10">
    <source>
        <dbReference type="ARBA" id="ARBA00022723"/>
    </source>
</evidence>
<evidence type="ECO:0000256" key="4">
    <source>
        <dbReference type="ARBA" id="ARBA00014531"/>
    </source>
</evidence>
<accession>A0A8A4XBE8</accession>
<comment type="cofactor">
    <cofactor evidence="1">
        <name>Mn(2+)</name>
        <dbReference type="ChEBI" id="CHEBI:29035"/>
    </cofactor>
</comment>
<feature type="domain" description="CRESS-DNA virus Rep endonuclease" evidence="20">
    <location>
        <begin position="9"/>
        <end position="105"/>
    </location>
</feature>
<dbReference type="GO" id="GO:0000166">
    <property type="term" value="F:nucleotide binding"/>
    <property type="evidence" value="ECO:0007669"/>
    <property type="project" value="UniProtKB-KW"/>
</dbReference>
<dbReference type="Pfam" id="PF00910">
    <property type="entry name" value="RNA_helicase"/>
    <property type="match status" value="1"/>
</dbReference>
<evidence type="ECO:0000256" key="15">
    <source>
        <dbReference type="ARBA" id="ARBA00023125"/>
    </source>
</evidence>
<evidence type="ECO:0000256" key="7">
    <source>
        <dbReference type="ARBA" id="ARBA00022695"/>
    </source>
</evidence>
<evidence type="ECO:0000313" key="21">
    <source>
        <dbReference type="EMBL" id="QTE03447.1"/>
    </source>
</evidence>
<evidence type="ECO:0000256" key="1">
    <source>
        <dbReference type="ARBA" id="ARBA00001936"/>
    </source>
</evidence>
<comment type="catalytic activity">
    <reaction evidence="19">
        <text>ATP + H2O = ADP + phosphate + H(+)</text>
        <dbReference type="Rhea" id="RHEA:13065"/>
        <dbReference type="ChEBI" id="CHEBI:15377"/>
        <dbReference type="ChEBI" id="CHEBI:15378"/>
        <dbReference type="ChEBI" id="CHEBI:30616"/>
        <dbReference type="ChEBI" id="CHEBI:43474"/>
        <dbReference type="ChEBI" id="CHEBI:456216"/>
    </reaction>
</comment>
<evidence type="ECO:0000256" key="13">
    <source>
        <dbReference type="ARBA" id="ARBA00022801"/>
    </source>
</evidence>
<proteinExistence type="inferred from homology"/>
<dbReference type="GO" id="GO:0042025">
    <property type="term" value="C:host cell nucleus"/>
    <property type="evidence" value="ECO:0007669"/>
    <property type="project" value="UniProtKB-SubCell"/>
</dbReference>